<accession>A0ABT3QY00</accession>
<feature type="transmembrane region" description="Helical" evidence="1">
    <location>
        <begin position="39"/>
        <end position="59"/>
    </location>
</feature>
<feature type="transmembrane region" description="Helical" evidence="1">
    <location>
        <begin position="117"/>
        <end position="140"/>
    </location>
</feature>
<comment type="caution">
    <text evidence="3">The sequence shown here is derived from an EMBL/GenBank/DDBJ whole genome shotgun (WGS) entry which is preliminary data.</text>
</comment>
<dbReference type="PANTHER" id="PTHR42709">
    <property type="entry name" value="ALKALINE PHOSPHATASE LIKE PROTEIN"/>
    <property type="match status" value="1"/>
</dbReference>
<keyword evidence="1" id="KW-0812">Transmembrane</keyword>
<evidence type="ECO:0000313" key="4">
    <source>
        <dbReference type="Proteomes" id="UP001300261"/>
    </source>
</evidence>
<dbReference type="InterPro" id="IPR032816">
    <property type="entry name" value="VTT_dom"/>
</dbReference>
<dbReference type="PANTHER" id="PTHR42709:SF4">
    <property type="entry name" value="INNER MEMBRANE PROTEIN YQAA"/>
    <property type="match status" value="1"/>
</dbReference>
<gene>
    <name evidence="3" type="ORF">ON753_05210</name>
</gene>
<reference evidence="3 4" key="1">
    <citation type="journal article" date="2016" name="Int. J. Syst. Evol. Microbiol.">
        <title>Labrenzia salina sp. nov., isolated from the rhizosphere of the halophyte Arthrocnemum macrostachyum.</title>
        <authorList>
            <person name="Camacho M."/>
            <person name="Redondo-Gomez S."/>
            <person name="Rodriguez-Llorente I."/>
            <person name="Rohde M."/>
            <person name="Sproer C."/>
            <person name="Schumann P."/>
            <person name="Klenk H.P."/>
            <person name="Montero-Calasanz M.D.C."/>
        </authorList>
    </citation>
    <scope>NUCLEOTIDE SEQUENCE [LARGE SCALE GENOMIC DNA]</scope>
    <source>
        <strain evidence="3 4">DSM 29163</strain>
    </source>
</reference>
<evidence type="ECO:0000256" key="1">
    <source>
        <dbReference type="SAM" id="Phobius"/>
    </source>
</evidence>
<feature type="transmembrane region" description="Helical" evidence="1">
    <location>
        <begin position="92"/>
        <end position="111"/>
    </location>
</feature>
<proteinExistence type="predicted"/>
<name>A0ABT3QY00_9HYPH</name>
<dbReference type="Proteomes" id="UP001300261">
    <property type="component" value="Unassembled WGS sequence"/>
</dbReference>
<keyword evidence="1" id="KW-1133">Transmembrane helix</keyword>
<protein>
    <submittedName>
        <fullName evidence="3">DedA family protein</fullName>
    </submittedName>
</protein>
<evidence type="ECO:0000313" key="3">
    <source>
        <dbReference type="EMBL" id="MCX2721806.1"/>
    </source>
</evidence>
<keyword evidence="4" id="KW-1185">Reference proteome</keyword>
<feature type="domain" description="VTT" evidence="2">
    <location>
        <begin position="30"/>
        <end position="138"/>
    </location>
</feature>
<dbReference type="Pfam" id="PF09335">
    <property type="entry name" value="VTT_dom"/>
    <property type="match status" value="1"/>
</dbReference>
<keyword evidence="1" id="KW-0472">Membrane</keyword>
<evidence type="ECO:0000259" key="2">
    <source>
        <dbReference type="Pfam" id="PF09335"/>
    </source>
</evidence>
<dbReference type="InterPro" id="IPR051311">
    <property type="entry name" value="DedA_domain"/>
</dbReference>
<sequence length="143" mass="15177">MSSAVLALFGVSFLAATLLPAQSELGLSGLIYLGDEPVILLIAAASLGNTLGSVVNWGLGRGAAKFSEATWFPVSGDKLEKATTWYHRYGRWSLLLSWAPIIGDPLTLAAGVLKEPFWSFLVLVAIAKTGRYLIVALITLSAI</sequence>
<organism evidence="3 4">
    <name type="scientific">Roseibium salinum</name>
    <dbReference type="NCBI Taxonomy" id="1604349"/>
    <lineage>
        <taxon>Bacteria</taxon>
        <taxon>Pseudomonadati</taxon>
        <taxon>Pseudomonadota</taxon>
        <taxon>Alphaproteobacteria</taxon>
        <taxon>Hyphomicrobiales</taxon>
        <taxon>Stappiaceae</taxon>
        <taxon>Roseibium</taxon>
    </lineage>
</organism>
<dbReference type="RefSeq" id="WP_265961513.1">
    <property type="nucleotide sequence ID" value="NZ_JAPEVI010000003.1"/>
</dbReference>
<dbReference type="EMBL" id="JAPEVI010000003">
    <property type="protein sequence ID" value="MCX2721806.1"/>
    <property type="molecule type" value="Genomic_DNA"/>
</dbReference>